<sequence length="143" mass="16432">MKQKKTHWPLLTPGDRLSYALHTLGIKWKDAWAAMGITMDMLAKYCSNKTKISESRLDLLLLKKEVSKKFILNNTGEPLATLQERLDLLHLEKNIFNKIRIDLRTSNIVDILSTASEKELGLFEKLAAKIQKDRKKIKSALKK</sequence>
<evidence type="ECO:0000313" key="1">
    <source>
        <dbReference type="EMBL" id="EQA46036.1"/>
    </source>
</evidence>
<comment type="caution">
    <text evidence="1">The sequence shown here is derived from an EMBL/GenBank/DDBJ whole genome shotgun (WGS) entry which is preliminary data.</text>
</comment>
<dbReference type="AlphaFoldDB" id="T0FDV7"/>
<gene>
    <name evidence="1" type="ORF">LEP1GSC050_2783</name>
</gene>
<reference evidence="1" key="1">
    <citation type="submission" date="2013-05" db="EMBL/GenBank/DDBJ databases">
        <authorList>
            <person name="Harkins D.M."/>
            <person name="Durkin A.S."/>
            <person name="Brinkac L.M."/>
            <person name="Haft D.H."/>
            <person name="Selengut J.D."/>
            <person name="Sanka R."/>
            <person name="DePew J."/>
            <person name="Purushe J."/>
            <person name="Hartskeerl R.A."/>
            <person name="Ahmed A."/>
            <person name="van der Linden H."/>
            <person name="Goris M.G.A."/>
            <person name="Vinetz J.M."/>
            <person name="Sutton G.G."/>
            <person name="Nierman W.C."/>
            <person name="Fouts D.E."/>
        </authorList>
    </citation>
    <scope>NUCLEOTIDE SEQUENCE [LARGE SCALE GENOMIC DNA]</scope>
    <source>
        <strain evidence="1">5399</strain>
    </source>
</reference>
<dbReference type="Proteomes" id="UP000015454">
    <property type="component" value="Unassembled WGS sequence"/>
</dbReference>
<dbReference type="EMBL" id="AHMO02000008">
    <property type="protein sequence ID" value="EQA46036.1"/>
    <property type="molecule type" value="Genomic_DNA"/>
</dbReference>
<accession>T0FDV7</accession>
<name>T0FDV7_9LEPT</name>
<organism evidence="1 2">
    <name type="scientific">Leptospira broomii serovar Hurstbridge str. 5399</name>
    <dbReference type="NCBI Taxonomy" id="1049789"/>
    <lineage>
        <taxon>Bacteria</taxon>
        <taxon>Pseudomonadati</taxon>
        <taxon>Spirochaetota</taxon>
        <taxon>Spirochaetia</taxon>
        <taxon>Leptospirales</taxon>
        <taxon>Leptospiraceae</taxon>
        <taxon>Leptospira</taxon>
    </lineage>
</organism>
<proteinExistence type="predicted"/>
<protein>
    <submittedName>
        <fullName evidence="1">Uncharacterized protein</fullName>
    </submittedName>
</protein>
<evidence type="ECO:0000313" key="2">
    <source>
        <dbReference type="Proteomes" id="UP000015454"/>
    </source>
</evidence>
<dbReference type="RefSeq" id="WP_010570986.1">
    <property type="nucleotide sequence ID" value="NZ_AHMO02000008.1"/>
</dbReference>
<keyword evidence="2" id="KW-1185">Reference proteome</keyword>
<dbReference type="OrthoDB" id="330125at2"/>